<sequence>MAKRKIKREVVFTIALGAFTVLPISASDAQSPTVGAGIDSVTRRSVALNVDRPCVLLHNGNVLFGQAHQLGQFVVIRDGNASEVQLPRQDVACWANSLRDLYRYRVDHRTRDDVSNHLADAQWCIRYDLFDLAAKEWKAAKSIDPNHPLAHSIEAQITRATRQVTRSVPVVQTPEVDQVSHDAEVDMSGVDLQMLRFFATNIQPTLINRCGNCHASEVGRPWSMDVPGAGSRASSRMTRENLSATLSFVDRDSPLDSELLSKAVSAHGGTTAPLDPRHAKAVEAIKIWLTAVARSGGGVSSDTYVAQRPVHAAETANVVDEIAIDEDIAVDPSPEEIQAIENRRAPARLPQVADPFSPDLFNRRH</sequence>
<dbReference type="OrthoDB" id="251278at2"/>
<evidence type="ECO:0000313" key="2">
    <source>
        <dbReference type="EMBL" id="TWU47477.1"/>
    </source>
</evidence>
<evidence type="ECO:0008006" key="4">
    <source>
        <dbReference type="Google" id="ProtNLM"/>
    </source>
</evidence>
<dbReference type="AlphaFoldDB" id="A0A5C6EHF3"/>
<name>A0A5C6EHF3_9BACT</name>
<dbReference type="Proteomes" id="UP000318288">
    <property type="component" value="Unassembled WGS sequence"/>
</dbReference>
<evidence type="ECO:0000313" key="3">
    <source>
        <dbReference type="Proteomes" id="UP000318288"/>
    </source>
</evidence>
<comment type="caution">
    <text evidence="2">The sequence shown here is derived from an EMBL/GenBank/DDBJ whole genome shotgun (WGS) entry which is preliminary data.</text>
</comment>
<feature type="region of interest" description="Disordered" evidence="1">
    <location>
        <begin position="342"/>
        <end position="365"/>
    </location>
</feature>
<proteinExistence type="predicted"/>
<dbReference type="EMBL" id="SJPW01000007">
    <property type="protein sequence ID" value="TWU47477.1"/>
    <property type="molecule type" value="Genomic_DNA"/>
</dbReference>
<protein>
    <recommendedName>
        <fullName evidence="4">Cytochrome c domain-containing protein</fullName>
    </recommendedName>
</protein>
<keyword evidence="3" id="KW-1185">Reference proteome</keyword>
<accession>A0A5C6EHF3</accession>
<reference evidence="2 3" key="1">
    <citation type="submission" date="2019-02" db="EMBL/GenBank/DDBJ databases">
        <title>Deep-cultivation of Planctomycetes and their phenomic and genomic characterization uncovers novel biology.</title>
        <authorList>
            <person name="Wiegand S."/>
            <person name="Jogler M."/>
            <person name="Boedeker C."/>
            <person name="Pinto D."/>
            <person name="Vollmers J."/>
            <person name="Rivas-Marin E."/>
            <person name="Kohn T."/>
            <person name="Peeters S.H."/>
            <person name="Heuer A."/>
            <person name="Rast P."/>
            <person name="Oberbeckmann S."/>
            <person name="Bunk B."/>
            <person name="Jeske O."/>
            <person name="Meyerdierks A."/>
            <person name="Storesund J.E."/>
            <person name="Kallscheuer N."/>
            <person name="Luecker S."/>
            <person name="Lage O.M."/>
            <person name="Pohl T."/>
            <person name="Merkel B.J."/>
            <person name="Hornburger P."/>
            <person name="Mueller R.-W."/>
            <person name="Bruemmer F."/>
            <person name="Labrenz M."/>
            <person name="Spormann A.M."/>
            <person name="Op Den Camp H."/>
            <person name="Overmann J."/>
            <person name="Amann R."/>
            <person name="Jetten M.S.M."/>
            <person name="Mascher T."/>
            <person name="Medema M.H."/>
            <person name="Devos D.P."/>
            <person name="Kaster A.-K."/>
            <person name="Ovreas L."/>
            <person name="Rohde M."/>
            <person name="Galperin M.Y."/>
            <person name="Jogler C."/>
        </authorList>
    </citation>
    <scope>NUCLEOTIDE SEQUENCE [LARGE SCALE GENOMIC DNA]</scope>
    <source>
        <strain evidence="2 3">Poly51</strain>
    </source>
</reference>
<gene>
    <name evidence="2" type="ORF">Poly51_52770</name>
</gene>
<evidence type="ECO:0000256" key="1">
    <source>
        <dbReference type="SAM" id="MobiDB-lite"/>
    </source>
</evidence>
<organism evidence="2 3">
    <name type="scientific">Rubripirellula tenax</name>
    <dbReference type="NCBI Taxonomy" id="2528015"/>
    <lineage>
        <taxon>Bacteria</taxon>
        <taxon>Pseudomonadati</taxon>
        <taxon>Planctomycetota</taxon>
        <taxon>Planctomycetia</taxon>
        <taxon>Pirellulales</taxon>
        <taxon>Pirellulaceae</taxon>
        <taxon>Rubripirellula</taxon>
    </lineage>
</organism>
<dbReference type="RefSeq" id="WP_146461296.1">
    <property type="nucleotide sequence ID" value="NZ_SJPW01000007.1"/>
</dbReference>